<comment type="caution">
    <text evidence="1">The sequence shown here is derived from an EMBL/GenBank/DDBJ whole genome shotgun (WGS) entry which is preliminary data.</text>
</comment>
<reference evidence="1" key="1">
    <citation type="journal article" date="2015" name="Nature">
        <title>Complex archaea that bridge the gap between prokaryotes and eukaryotes.</title>
        <authorList>
            <person name="Spang A."/>
            <person name="Saw J.H."/>
            <person name="Jorgensen S.L."/>
            <person name="Zaremba-Niedzwiedzka K."/>
            <person name="Martijn J."/>
            <person name="Lind A.E."/>
            <person name="van Eijk R."/>
            <person name="Schleper C."/>
            <person name="Guy L."/>
            <person name="Ettema T.J."/>
        </authorList>
    </citation>
    <scope>NUCLEOTIDE SEQUENCE</scope>
</reference>
<organism evidence="1">
    <name type="scientific">marine sediment metagenome</name>
    <dbReference type="NCBI Taxonomy" id="412755"/>
    <lineage>
        <taxon>unclassified sequences</taxon>
        <taxon>metagenomes</taxon>
        <taxon>ecological metagenomes</taxon>
    </lineage>
</organism>
<sequence length="94" mass="9899">MSIDSEAKRKSSTHFISPFFPQLIPPDGTIAQGDRQAAAWCYSGILAATPSVITVVRIFLTFIGKTLGLTFDEAEPGITMAGNAPGVTITGDRG</sequence>
<dbReference type="AlphaFoldDB" id="A0A0F8XZT0"/>
<evidence type="ECO:0000313" key="1">
    <source>
        <dbReference type="EMBL" id="KKK74513.1"/>
    </source>
</evidence>
<protein>
    <submittedName>
        <fullName evidence="1">Uncharacterized protein</fullName>
    </submittedName>
</protein>
<proteinExistence type="predicted"/>
<name>A0A0F8XZT0_9ZZZZ</name>
<accession>A0A0F8XZT0</accession>
<dbReference type="EMBL" id="LAZR01056283">
    <property type="protein sequence ID" value="KKK74513.1"/>
    <property type="molecule type" value="Genomic_DNA"/>
</dbReference>
<gene>
    <name evidence="1" type="ORF">LCGC14_2883010</name>
</gene>